<protein>
    <submittedName>
        <fullName evidence="2">Amino acid adenylation</fullName>
    </submittedName>
</protein>
<dbReference type="PANTHER" id="PTHR45398:SF1">
    <property type="entry name" value="ENZYME, PUTATIVE (JCVI)-RELATED"/>
    <property type="match status" value="1"/>
</dbReference>
<dbReference type="EMBL" id="RBOC01000105">
    <property type="protein sequence ID" value="RMM09169.1"/>
    <property type="molecule type" value="Genomic_DNA"/>
</dbReference>
<dbReference type="Pfam" id="PF00668">
    <property type="entry name" value="Condensation"/>
    <property type="match status" value="1"/>
</dbReference>
<dbReference type="SUPFAM" id="SSF52777">
    <property type="entry name" value="CoA-dependent acyltransferases"/>
    <property type="match status" value="2"/>
</dbReference>
<organism evidence="2 3">
    <name type="scientific">Pseudomonas caricapapayae</name>
    <dbReference type="NCBI Taxonomy" id="46678"/>
    <lineage>
        <taxon>Bacteria</taxon>
        <taxon>Pseudomonadati</taxon>
        <taxon>Pseudomonadota</taxon>
        <taxon>Gammaproteobacteria</taxon>
        <taxon>Pseudomonadales</taxon>
        <taxon>Pseudomonadaceae</taxon>
        <taxon>Pseudomonas</taxon>
    </lineage>
</organism>
<dbReference type="InterPro" id="IPR001242">
    <property type="entry name" value="Condensation_dom"/>
</dbReference>
<gene>
    <name evidence="2" type="ORF">ALQ84_04944</name>
</gene>
<dbReference type="InterPro" id="IPR023213">
    <property type="entry name" value="CAT-like_dom_sf"/>
</dbReference>
<dbReference type="Gene3D" id="3.30.559.30">
    <property type="entry name" value="Nonribosomal peptide synthetase, condensation domain"/>
    <property type="match status" value="1"/>
</dbReference>
<accession>A0A3M3B9A9</accession>
<evidence type="ECO:0000259" key="1">
    <source>
        <dbReference type="Pfam" id="PF00668"/>
    </source>
</evidence>
<dbReference type="GO" id="GO:0003824">
    <property type="term" value="F:catalytic activity"/>
    <property type="evidence" value="ECO:0007669"/>
    <property type="project" value="InterPro"/>
</dbReference>
<dbReference type="AlphaFoldDB" id="A0A3M3B9A9"/>
<sequence length="457" mass="50385">PQIVPASRGAQLPLSFAQQRLWFLAQMEGASAAYHIPARLRIVGALDEAALQHALNRIVARHEVLRTTFVQTGDQAVVLCIHPEETGCPLRKYDLTTHADSSSELARLMDEAAIGRFDLQQGPLIRGSLVRLSDDEHVLLLTMHHIVSDGWSMGVLTCELGALYASGCQADADPLPQLSIQYADYAVWQRGWLSGEVLHKQSTYWQTALLDAPALLMLPSDRVRPAQQDYTGDAVPVVLDETLSHELKALSRRHGTTLFMTLLAGWATVLSRLSGQDEVVIGSPVANRMSAEVEGLIGFFVNTLALRVNVSDDPTVEALLSRVKACTLAAYEHQDLPFEQVVELLKPVRSLSHSPLFQAMLSWQNTPPAELALEGLELTLLDSVARTTKYDVSLDLAEVEGRIVGSLEYATALFDRETAQRYVAYLERGLRAMVENERQVVGAIELLGEPERRQVLV</sequence>
<proteinExistence type="predicted"/>
<evidence type="ECO:0000313" key="3">
    <source>
        <dbReference type="Proteomes" id="UP000278587"/>
    </source>
</evidence>
<feature type="non-terminal residue" evidence="2">
    <location>
        <position position="457"/>
    </location>
</feature>
<name>A0A3M3B9A9_9PSED</name>
<reference evidence="2 3" key="1">
    <citation type="submission" date="2018-08" db="EMBL/GenBank/DDBJ databases">
        <title>Recombination of ecologically and evolutionarily significant loci maintains genetic cohesion in the Pseudomonas syringae species complex.</title>
        <authorList>
            <person name="Dillon M."/>
            <person name="Thakur S."/>
            <person name="Almeida R.N.D."/>
            <person name="Weir B.S."/>
            <person name="Guttman D.S."/>
        </authorList>
    </citation>
    <scope>NUCLEOTIDE SEQUENCE [LARGE SCALE GENOMIC DNA]</scope>
    <source>
        <strain evidence="2 3">ICMP 4086</strain>
    </source>
</reference>
<dbReference type="Proteomes" id="UP000278587">
    <property type="component" value="Unassembled WGS sequence"/>
</dbReference>
<dbReference type="CDD" id="cd19531">
    <property type="entry name" value="LCL_NRPS-like"/>
    <property type="match status" value="1"/>
</dbReference>
<comment type="caution">
    <text evidence="2">The sequence shown here is derived from an EMBL/GenBank/DDBJ whole genome shotgun (WGS) entry which is preliminary data.</text>
</comment>
<dbReference type="Gene3D" id="3.30.559.10">
    <property type="entry name" value="Chloramphenicol acetyltransferase-like domain"/>
    <property type="match status" value="1"/>
</dbReference>
<feature type="non-terminal residue" evidence="2">
    <location>
        <position position="1"/>
    </location>
</feature>
<dbReference type="RefSeq" id="WP_147463918.1">
    <property type="nucleotide sequence ID" value="NZ_RBOC01000105.1"/>
</dbReference>
<dbReference type="FunFam" id="3.30.559.10:FF:000012">
    <property type="entry name" value="Non-ribosomal peptide synthetase"/>
    <property type="match status" value="1"/>
</dbReference>
<feature type="domain" description="Condensation" evidence="1">
    <location>
        <begin position="12"/>
        <end position="455"/>
    </location>
</feature>
<evidence type="ECO:0000313" key="2">
    <source>
        <dbReference type="EMBL" id="RMM09169.1"/>
    </source>
</evidence>
<dbReference type="PANTHER" id="PTHR45398">
    <property type="match status" value="1"/>
</dbReference>